<evidence type="ECO:0000313" key="1">
    <source>
        <dbReference type="EMBL" id="SVD21193.1"/>
    </source>
</evidence>
<dbReference type="AlphaFoldDB" id="A0A382TGU1"/>
<organism evidence="1">
    <name type="scientific">marine metagenome</name>
    <dbReference type="NCBI Taxonomy" id="408172"/>
    <lineage>
        <taxon>unclassified sequences</taxon>
        <taxon>metagenomes</taxon>
        <taxon>ecological metagenomes</taxon>
    </lineage>
</organism>
<name>A0A382TGU1_9ZZZZ</name>
<proteinExistence type="predicted"/>
<protein>
    <submittedName>
        <fullName evidence="1">Uncharacterized protein</fullName>
    </submittedName>
</protein>
<reference evidence="1" key="1">
    <citation type="submission" date="2018-05" db="EMBL/GenBank/DDBJ databases">
        <authorList>
            <person name="Lanie J.A."/>
            <person name="Ng W.-L."/>
            <person name="Kazmierczak K.M."/>
            <person name="Andrzejewski T.M."/>
            <person name="Davidsen T.M."/>
            <person name="Wayne K.J."/>
            <person name="Tettelin H."/>
            <person name="Glass J.I."/>
            <person name="Rusch D."/>
            <person name="Podicherti R."/>
            <person name="Tsui H.-C.T."/>
            <person name="Winkler M.E."/>
        </authorList>
    </citation>
    <scope>NUCLEOTIDE SEQUENCE</scope>
</reference>
<gene>
    <name evidence="1" type="ORF">METZ01_LOCUS374047</name>
</gene>
<feature type="non-terminal residue" evidence="1">
    <location>
        <position position="1"/>
    </location>
</feature>
<feature type="non-terminal residue" evidence="1">
    <location>
        <position position="27"/>
    </location>
</feature>
<accession>A0A382TGU1</accession>
<dbReference type="EMBL" id="UINC01136429">
    <property type="protein sequence ID" value="SVD21193.1"/>
    <property type="molecule type" value="Genomic_DNA"/>
</dbReference>
<sequence length="27" mass="3020">VWAPHVFWGGRTVKLATHLPGHQTPLL</sequence>